<feature type="region of interest" description="Disordered" evidence="2">
    <location>
        <begin position="205"/>
        <end position="235"/>
    </location>
</feature>
<gene>
    <name evidence="3" type="ORF">Vretifemale_151</name>
</gene>
<dbReference type="Proteomes" id="UP000747110">
    <property type="component" value="Unassembled WGS sequence"/>
</dbReference>
<evidence type="ECO:0000256" key="1">
    <source>
        <dbReference type="SAM" id="Coils"/>
    </source>
</evidence>
<keyword evidence="1" id="KW-0175">Coiled coil</keyword>
<name>A0A8J4BVW6_9CHLO</name>
<feature type="coiled-coil region" evidence="1">
    <location>
        <begin position="130"/>
        <end position="178"/>
    </location>
</feature>
<proteinExistence type="predicted"/>
<protein>
    <submittedName>
        <fullName evidence="3">Uncharacterized protein</fullName>
    </submittedName>
</protein>
<dbReference type="EMBL" id="BNCP01000001">
    <property type="protein sequence ID" value="GIL69184.1"/>
    <property type="molecule type" value="Genomic_DNA"/>
</dbReference>
<evidence type="ECO:0000256" key="2">
    <source>
        <dbReference type="SAM" id="MobiDB-lite"/>
    </source>
</evidence>
<comment type="caution">
    <text evidence="3">The sequence shown here is derived from an EMBL/GenBank/DDBJ whole genome shotgun (WGS) entry which is preliminary data.</text>
</comment>
<feature type="compositionally biased region" description="Low complexity" evidence="2">
    <location>
        <begin position="218"/>
        <end position="229"/>
    </location>
</feature>
<keyword evidence="4" id="KW-1185">Reference proteome</keyword>
<evidence type="ECO:0000313" key="4">
    <source>
        <dbReference type="Proteomes" id="UP000747110"/>
    </source>
</evidence>
<organism evidence="3 4">
    <name type="scientific">Volvox reticuliferus</name>
    <dbReference type="NCBI Taxonomy" id="1737510"/>
    <lineage>
        <taxon>Eukaryota</taxon>
        <taxon>Viridiplantae</taxon>
        <taxon>Chlorophyta</taxon>
        <taxon>core chlorophytes</taxon>
        <taxon>Chlorophyceae</taxon>
        <taxon>CS clade</taxon>
        <taxon>Chlamydomonadales</taxon>
        <taxon>Volvocaceae</taxon>
        <taxon>Volvox</taxon>
    </lineage>
</organism>
<dbReference type="OrthoDB" id="431497at2759"/>
<sequence length="269" mass="28421">MFMWALMRKLRTLAESGSSDKRCSLPNAYGTGPNIRVIRVWLLFNMHMRRCPGEVRLAEGYPTPCEVHTGLYRSPYSPVPPGLIVHRPSLANPIFAIAIMCNAALDPVCDVSDAQLSGASLPSLPPLADIEKLERDASHLSETVGAASDDQGRQAAEIRDLELQIRALEAEFGVAASQAKEPRELGAGCPRKGACLCLLVGPHAGSRESDGSSSTTAGDISCGSSISSSDGDRSGRSTVDGAIFMMVESQIESAAVTLGSPCVPALPTR</sequence>
<accession>A0A8J4BVW6</accession>
<reference evidence="3" key="1">
    <citation type="journal article" date="2021" name="Proc. Natl. Acad. Sci. U.S.A.">
        <title>Three genomes in the algal genus Volvox reveal the fate of a haploid sex-determining region after a transition to homothallism.</title>
        <authorList>
            <person name="Yamamoto K."/>
            <person name="Hamaji T."/>
            <person name="Kawai-Toyooka H."/>
            <person name="Matsuzaki R."/>
            <person name="Takahashi F."/>
            <person name="Nishimura Y."/>
            <person name="Kawachi M."/>
            <person name="Noguchi H."/>
            <person name="Minakuchi Y."/>
            <person name="Umen J.G."/>
            <person name="Toyoda A."/>
            <person name="Nozaki H."/>
        </authorList>
    </citation>
    <scope>NUCLEOTIDE SEQUENCE</scope>
    <source>
        <strain evidence="3">NIES-3786</strain>
    </source>
</reference>
<evidence type="ECO:0000313" key="3">
    <source>
        <dbReference type="EMBL" id="GIL69184.1"/>
    </source>
</evidence>
<dbReference type="AlphaFoldDB" id="A0A8J4BVW6"/>